<feature type="compositionally biased region" description="Basic and acidic residues" evidence="1">
    <location>
        <begin position="31"/>
        <end position="44"/>
    </location>
</feature>
<dbReference type="CDD" id="cd00978">
    <property type="entry name" value="chitosanase_GH46"/>
    <property type="match status" value="1"/>
</dbReference>
<keyword evidence="3" id="KW-1185">Reference proteome</keyword>
<name>A0A345HXC3_9ACTN</name>
<dbReference type="AlphaFoldDB" id="A0A345HXC3"/>
<dbReference type="InterPro" id="IPR000400">
    <property type="entry name" value="Glyco_hydro_46"/>
</dbReference>
<evidence type="ECO:0000313" key="3">
    <source>
        <dbReference type="Proteomes" id="UP000253868"/>
    </source>
</evidence>
<sequence>MKPVTRLFLIGAPVLVVAAVLFGGGGGSEVLADHPPERPDRSDAPDPLGSGASGGKDGKGDKEKAEESEETERRLAALPPGLADPGMKEIAAKIMASADHSTLEWRGQYGVIEDLGDGNGYTAGIIGFCSGTADMLHLVESYTSDHPDNPLARYLPALREVNGTDSHEGLDPDFPAAWAKAAESPDFRAAQDRTRDRLYFEPAVRLAKLDGLGTLGQFIYYDAMVLHGPGTDARGFYGIRKTARERAATAADGGDEKTYLNAFLDGARQVMKTKSVVSQRDSSRIDTAQRIFLRDGNTALEPPLTWQMYGETFRIPAR</sequence>
<accession>A0A345HXC3</accession>
<dbReference type="GO" id="GO:0016977">
    <property type="term" value="F:chitosanase activity"/>
    <property type="evidence" value="ECO:0007669"/>
    <property type="project" value="InterPro"/>
</dbReference>
<dbReference type="Gene3D" id="3.30.386.10">
    <property type="entry name" value="Chitosanase, subunit A, domain 2"/>
    <property type="match status" value="1"/>
</dbReference>
<dbReference type="EMBL" id="CP031194">
    <property type="protein sequence ID" value="AXG81347.1"/>
    <property type="molecule type" value="Genomic_DNA"/>
</dbReference>
<evidence type="ECO:0000313" key="2">
    <source>
        <dbReference type="EMBL" id="AXG81347.1"/>
    </source>
</evidence>
<feature type="region of interest" description="Disordered" evidence="1">
    <location>
        <begin position="27"/>
        <end position="84"/>
    </location>
</feature>
<dbReference type="RefSeq" id="WP_114663888.1">
    <property type="nucleotide sequence ID" value="NZ_CP031194.1"/>
</dbReference>
<organism evidence="2 3">
    <name type="scientific">Streptomyces paludis</name>
    <dbReference type="NCBI Taxonomy" id="2282738"/>
    <lineage>
        <taxon>Bacteria</taxon>
        <taxon>Bacillati</taxon>
        <taxon>Actinomycetota</taxon>
        <taxon>Actinomycetes</taxon>
        <taxon>Kitasatosporales</taxon>
        <taxon>Streptomycetaceae</taxon>
        <taxon>Streptomyces</taxon>
    </lineage>
</organism>
<dbReference type="GO" id="GO:0005576">
    <property type="term" value="C:extracellular region"/>
    <property type="evidence" value="ECO:0007669"/>
    <property type="project" value="InterPro"/>
</dbReference>
<dbReference type="GO" id="GO:0005975">
    <property type="term" value="P:carbohydrate metabolic process"/>
    <property type="evidence" value="ECO:0007669"/>
    <property type="project" value="InterPro"/>
</dbReference>
<dbReference type="InterPro" id="IPR023346">
    <property type="entry name" value="Lysozyme-like_dom_sf"/>
</dbReference>
<dbReference type="Proteomes" id="UP000253868">
    <property type="component" value="Chromosome"/>
</dbReference>
<evidence type="ECO:0000256" key="1">
    <source>
        <dbReference type="SAM" id="MobiDB-lite"/>
    </source>
</evidence>
<dbReference type="KEGG" id="spad:DVK44_30690"/>
<dbReference type="OrthoDB" id="1551268at2"/>
<dbReference type="InterPro" id="IPR023099">
    <property type="entry name" value="Glyco_hydro_46_N"/>
</dbReference>
<dbReference type="Gene3D" id="1.20.141.10">
    <property type="entry name" value="Chitosanase, subunit A, domain 1"/>
    <property type="match status" value="1"/>
</dbReference>
<feature type="compositionally biased region" description="Basic and acidic residues" evidence="1">
    <location>
        <begin position="56"/>
        <end position="75"/>
    </location>
</feature>
<protein>
    <submittedName>
        <fullName evidence="2">Chitosanase</fullName>
    </submittedName>
</protein>
<dbReference type="Pfam" id="PF01374">
    <property type="entry name" value="Glyco_hydro_46"/>
    <property type="match status" value="1"/>
</dbReference>
<dbReference type="SUPFAM" id="SSF53955">
    <property type="entry name" value="Lysozyme-like"/>
    <property type="match status" value="1"/>
</dbReference>
<proteinExistence type="predicted"/>
<reference evidence="3" key="1">
    <citation type="submission" date="2018-07" db="EMBL/GenBank/DDBJ databases">
        <authorList>
            <person name="Zhao J."/>
        </authorList>
    </citation>
    <scope>NUCLEOTIDE SEQUENCE [LARGE SCALE GENOMIC DNA]</scope>
    <source>
        <strain evidence="3">GSSD-12</strain>
    </source>
</reference>
<gene>
    <name evidence="2" type="ORF">DVK44_30690</name>
</gene>